<dbReference type="GO" id="GO:0005789">
    <property type="term" value="C:endoplasmic reticulum membrane"/>
    <property type="evidence" value="ECO:0007669"/>
    <property type="project" value="UniProtKB-SubCell"/>
</dbReference>
<dbReference type="InterPro" id="IPR006694">
    <property type="entry name" value="Fatty_acid_hydroxylase"/>
</dbReference>
<feature type="transmembrane region" description="Helical" evidence="14">
    <location>
        <begin position="122"/>
        <end position="139"/>
    </location>
</feature>
<dbReference type="OrthoDB" id="6354873at2759"/>
<dbReference type="GO" id="GO:0005506">
    <property type="term" value="F:iron ion binding"/>
    <property type="evidence" value="ECO:0007669"/>
    <property type="project" value="InterPro"/>
</dbReference>
<proteinExistence type="inferred from homology"/>
<evidence type="ECO:0000256" key="8">
    <source>
        <dbReference type="ARBA" id="ARBA00023098"/>
    </source>
</evidence>
<keyword evidence="18" id="KW-1185">Reference proteome</keyword>
<evidence type="ECO:0000256" key="7">
    <source>
        <dbReference type="ARBA" id="ARBA00023004"/>
    </source>
</evidence>
<sequence>MASNMSNVTEEVTRLHLVDPLTGLRRMLYLVTPWESSAPEVDKVPKFVDEAIPYFLLLIFIEYIILVCKGRRKAIPLNDSIGSVSGGLISQLPLLLARSIEVSSYIWVYDHWRIADVPSDSAWAWLAALVGVDFCYYWVHRTAHEVNLFWSGHQMHHSSERYNLTTALRQSVLQRYFSWFIYLPLALVLPPSLFAVHIQFNLLYQFWIHTEVIKKLPAPIEYVMNTPSHHRVHHGRNAYCIDKNYGGTFILFDRIFGTFQAEKDDEPPVYGLIHPVNTFDPIELQLFHLKYVLGLWRQHSNWTDRFRAFFYGPGWQPGTPRLGTDDFPEIENPVQYHNPQVPVWVTAYATLHFFAIHVVYIYLASNRQSLSVPAVAVSCALILLTLYSIGRLIDGFPRSAAAIELMRCIVVTTLCVALHSRQPPSWLTGLAQGLHLLSSGLWLYMRSRDRKQQKERLSMSKKNSAKVE</sequence>
<accession>A0A267F9N4</accession>
<feature type="transmembrane region" description="Helical" evidence="14">
    <location>
        <begin position="370"/>
        <end position="389"/>
    </location>
</feature>
<evidence type="ECO:0000256" key="4">
    <source>
        <dbReference type="ARBA" id="ARBA00022824"/>
    </source>
</evidence>
<comment type="cofactor">
    <cofactor evidence="1">
        <name>Fe cation</name>
        <dbReference type="ChEBI" id="CHEBI:24875"/>
    </cofactor>
</comment>
<keyword evidence="9 14" id="KW-0472">Membrane</keyword>
<feature type="domain" description="Fatty acid hydroxylase" evidence="15">
    <location>
        <begin position="125"/>
        <end position="258"/>
    </location>
</feature>
<keyword evidence="7" id="KW-0408">Iron</keyword>
<feature type="transmembrane region" description="Helical" evidence="14">
    <location>
        <begin position="51"/>
        <end position="68"/>
    </location>
</feature>
<dbReference type="PANTHER" id="PTHR21624:SF1">
    <property type="entry name" value="ALKYLGLYCEROL MONOOXYGENASE"/>
    <property type="match status" value="1"/>
</dbReference>
<name>A0A267F9N4_9PLAT</name>
<dbReference type="Pfam" id="PF24858">
    <property type="entry name" value="AGMP_C"/>
    <property type="match status" value="1"/>
</dbReference>
<evidence type="ECO:0000256" key="10">
    <source>
        <dbReference type="ARBA" id="ARBA00038190"/>
    </source>
</evidence>
<comment type="subcellular location">
    <subcellularLocation>
        <location evidence="2">Endoplasmic reticulum membrane</location>
        <topology evidence="2">Multi-pass membrane protein</topology>
    </subcellularLocation>
</comment>
<evidence type="ECO:0000256" key="1">
    <source>
        <dbReference type="ARBA" id="ARBA00001962"/>
    </source>
</evidence>
<dbReference type="GO" id="GO:0050479">
    <property type="term" value="F:glyceryl-ether monooxygenase activity"/>
    <property type="evidence" value="ECO:0007669"/>
    <property type="project" value="UniProtKB-EC"/>
</dbReference>
<evidence type="ECO:0000256" key="12">
    <source>
        <dbReference type="ARBA" id="ARBA00040992"/>
    </source>
</evidence>
<feature type="transmembrane region" description="Helical" evidence="14">
    <location>
        <begin position="176"/>
        <end position="196"/>
    </location>
</feature>
<evidence type="ECO:0000256" key="14">
    <source>
        <dbReference type="SAM" id="Phobius"/>
    </source>
</evidence>
<keyword evidence="5 14" id="KW-1133">Transmembrane helix</keyword>
<dbReference type="Proteomes" id="UP000215902">
    <property type="component" value="Unassembled WGS sequence"/>
</dbReference>
<dbReference type="GO" id="GO:0008610">
    <property type="term" value="P:lipid biosynthetic process"/>
    <property type="evidence" value="ECO:0007669"/>
    <property type="project" value="InterPro"/>
</dbReference>
<comment type="similarity">
    <text evidence="10">Belongs to the sterol desaturase family. TMEM195 subfamily.</text>
</comment>
<keyword evidence="8" id="KW-0443">Lipid metabolism</keyword>
<organism evidence="17 18">
    <name type="scientific">Macrostomum lignano</name>
    <dbReference type="NCBI Taxonomy" id="282301"/>
    <lineage>
        <taxon>Eukaryota</taxon>
        <taxon>Metazoa</taxon>
        <taxon>Spiralia</taxon>
        <taxon>Lophotrochozoa</taxon>
        <taxon>Platyhelminthes</taxon>
        <taxon>Rhabditophora</taxon>
        <taxon>Macrostomorpha</taxon>
        <taxon>Macrostomida</taxon>
        <taxon>Macrostomidae</taxon>
        <taxon>Macrostomum</taxon>
    </lineage>
</organism>
<evidence type="ECO:0000259" key="15">
    <source>
        <dbReference type="Pfam" id="PF04116"/>
    </source>
</evidence>
<feature type="domain" description="Alkylglycerol monooxygenase C-terminal" evidence="16">
    <location>
        <begin position="346"/>
        <end position="417"/>
    </location>
</feature>
<feature type="transmembrane region" description="Helical" evidence="14">
    <location>
        <begin position="343"/>
        <end position="364"/>
    </location>
</feature>
<evidence type="ECO:0000313" key="18">
    <source>
        <dbReference type="Proteomes" id="UP000215902"/>
    </source>
</evidence>
<keyword evidence="3 14" id="KW-0812">Transmembrane</keyword>
<evidence type="ECO:0000256" key="5">
    <source>
        <dbReference type="ARBA" id="ARBA00022989"/>
    </source>
</evidence>
<keyword evidence="6" id="KW-0560">Oxidoreductase</keyword>
<comment type="catalytic activity">
    <reaction evidence="13">
        <text>1-O-(1,2-saturated-alkyl)-sn-glycerol + (6R)-L-erythro-5,6,7,8-tetrahydrobiopterin + O2 = a 1-(1-hydroxyalkyl)-sn-glycerol + (6R)-L-erythro-6,7-dihydrobiopterin + H2O</text>
        <dbReference type="Rhea" id="RHEA:36255"/>
        <dbReference type="ChEBI" id="CHEBI:15377"/>
        <dbReference type="ChEBI" id="CHEBI:15379"/>
        <dbReference type="ChEBI" id="CHEBI:43120"/>
        <dbReference type="ChEBI" id="CHEBI:59560"/>
        <dbReference type="ChEBI" id="CHEBI:73418"/>
        <dbReference type="ChEBI" id="CHEBI:83957"/>
        <dbReference type="EC" id="1.14.16.5"/>
    </reaction>
</comment>
<evidence type="ECO:0000313" key="17">
    <source>
        <dbReference type="EMBL" id="PAA70495.1"/>
    </source>
</evidence>
<dbReference type="GO" id="GO:0006643">
    <property type="term" value="P:membrane lipid metabolic process"/>
    <property type="evidence" value="ECO:0007669"/>
    <property type="project" value="TreeGrafter"/>
</dbReference>
<dbReference type="PANTHER" id="PTHR21624">
    <property type="entry name" value="STEROL DESATURASE-RELATED PROTEIN"/>
    <property type="match status" value="1"/>
</dbReference>
<gene>
    <name evidence="17" type="ORF">BOX15_Mlig009958g1</name>
</gene>
<evidence type="ECO:0000256" key="11">
    <source>
        <dbReference type="ARBA" id="ARBA00039026"/>
    </source>
</evidence>
<dbReference type="Pfam" id="PF04116">
    <property type="entry name" value="FA_hydroxylase"/>
    <property type="match status" value="1"/>
</dbReference>
<evidence type="ECO:0000256" key="6">
    <source>
        <dbReference type="ARBA" id="ARBA00023002"/>
    </source>
</evidence>
<feature type="transmembrane region" description="Helical" evidence="14">
    <location>
        <begin position="426"/>
        <end position="445"/>
    </location>
</feature>
<dbReference type="AlphaFoldDB" id="A0A267F9N4"/>
<evidence type="ECO:0000256" key="13">
    <source>
        <dbReference type="ARBA" id="ARBA00047556"/>
    </source>
</evidence>
<comment type="caution">
    <text evidence="17">The sequence shown here is derived from an EMBL/GenBank/DDBJ whole genome shotgun (WGS) entry which is preliminary data.</text>
</comment>
<evidence type="ECO:0000259" key="16">
    <source>
        <dbReference type="Pfam" id="PF24858"/>
    </source>
</evidence>
<evidence type="ECO:0000256" key="9">
    <source>
        <dbReference type="ARBA" id="ARBA00023136"/>
    </source>
</evidence>
<keyword evidence="4" id="KW-0256">Endoplasmic reticulum</keyword>
<dbReference type="EC" id="1.14.16.5" evidence="11"/>
<evidence type="ECO:0000256" key="3">
    <source>
        <dbReference type="ARBA" id="ARBA00022692"/>
    </source>
</evidence>
<reference evidence="17 18" key="1">
    <citation type="submission" date="2017-06" db="EMBL/GenBank/DDBJ databases">
        <title>A platform for efficient transgenesis in Macrostomum lignano, a flatworm model organism for stem cell research.</title>
        <authorList>
            <person name="Berezikov E."/>
        </authorList>
    </citation>
    <scope>NUCLEOTIDE SEQUENCE [LARGE SCALE GENOMIC DNA]</scope>
    <source>
        <strain evidence="17">DV1</strain>
        <tissue evidence="17">Whole organism</tissue>
    </source>
</reference>
<dbReference type="InterPro" id="IPR051689">
    <property type="entry name" value="Sterol_desaturase/TMEM195"/>
</dbReference>
<dbReference type="STRING" id="282301.A0A267F9N4"/>
<evidence type="ECO:0000256" key="2">
    <source>
        <dbReference type="ARBA" id="ARBA00004477"/>
    </source>
</evidence>
<protein>
    <recommendedName>
        <fullName evidence="12">Alkylglycerol monooxygenase</fullName>
        <ecNumber evidence="11">1.14.16.5</ecNumber>
    </recommendedName>
</protein>
<dbReference type="EMBL" id="NIVC01001232">
    <property type="protein sequence ID" value="PAA70495.1"/>
    <property type="molecule type" value="Genomic_DNA"/>
</dbReference>
<dbReference type="InterPro" id="IPR056853">
    <property type="entry name" value="AGMP_C"/>
</dbReference>